<dbReference type="SMART" id="SM00028">
    <property type="entry name" value="TPR"/>
    <property type="match status" value="8"/>
</dbReference>
<evidence type="ECO:0000256" key="3">
    <source>
        <dbReference type="SAM" id="Phobius"/>
    </source>
</evidence>
<comment type="caution">
    <text evidence="4">The sequence shown here is derived from an EMBL/GenBank/DDBJ whole genome shotgun (WGS) entry which is preliminary data.</text>
</comment>
<keyword evidence="5" id="KW-1185">Reference proteome</keyword>
<evidence type="ECO:0000313" key="5">
    <source>
        <dbReference type="Proteomes" id="UP001241056"/>
    </source>
</evidence>
<accession>A0ABT7SNH3</accession>
<dbReference type="Proteomes" id="UP001241056">
    <property type="component" value="Unassembled WGS sequence"/>
</dbReference>
<evidence type="ECO:0000313" key="4">
    <source>
        <dbReference type="EMBL" id="MDM7857733.1"/>
    </source>
</evidence>
<sequence length="634" mass="72046">MENQIKSKSPQSYPEQAQEKNTLARLASATQCACAAESSQHTTLPARLVQLVSSRMCFITQLTFIGILIYILSGCQTLSTPAPDPQDSLEQQPTKDEQEAIANFSTEAMLSLLTAEIAGHRNRPYIALENYSLQAQTTQNAQIAERAYKIAEFLDLQKPALSNALLWAQLDENSAQAQRAAAAELIKTQRYQEAMDYMEHAIALDPEGSSYFDWIAFSASHADQHTQQELLIHFDALLDKYPNHNPLILAKAILLQKNNPQQALHLVNQISHPQAAVAVLTLKAKLLQQLGQTDASLAVFQQILEQQPDNESIRLSYARQLISANRLEDARAEFLELLQLNPFDDDYRLALGYINLDLEAWEEAIVYFEELLARDSYTDTALYNLGRCYEELGNNEHAITAYSSVNEGRNYLAAIQRQANLLLSENNLINFSLLFEQAQQNNSEQAVELYLIEVETLSKFKLLDLAWQRLEHALLEFPDDHRLLYTRAMVADQRGDLAQLERDLRTIIAQDPKHSIALNALGYTLADRTDRYEEALQLIQEAHEIDPQDPATLDSLGWIYFKLKQPEQALKYLEQSFAAYPDAEIAAHLGEVLWERGDKRQARKIWQQGLDLDAEHPVLLDTLKRLDNRKNWFK</sequence>
<organism evidence="4 5">
    <name type="scientific">Thiopseudomonas acetoxidans</name>
    <dbReference type="NCBI Taxonomy" id="3041622"/>
    <lineage>
        <taxon>Bacteria</taxon>
        <taxon>Pseudomonadati</taxon>
        <taxon>Pseudomonadota</taxon>
        <taxon>Gammaproteobacteria</taxon>
        <taxon>Pseudomonadales</taxon>
        <taxon>Pseudomonadaceae</taxon>
        <taxon>Thiopseudomonas</taxon>
    </lineage>
</organism>
<dbReference type="PANTHER" id="PTHR12558">
    <property type="entry name" value="CELL DIVISION CYCLE 16,23,27"/>
    <property type="match status" value="1"/>
</dbReference>
<dbReference type="InterPro" id="IPR019734">
    <property type="entry name" value="TPR_rpt"/>
</dbReference>
<dbReference type="Pfam" id="PF13424">
    <property type="entry name" value="TPR_12"/>
    <property type="match status" value="1"/>
</dbReference>
<dbReference type="EMBL" id="JAUCDY010000005">
    <property type="protein sequence ID" value="MDM7857733.1"/>
    <property type="molecule type" value="Genomic_DNA"/>
</dbReference>
<dbReference type="Gene3D" id="1.25.40.10">
    <property type="entry name" value="Tetratricopeptide repeat domain"/>
    <property type="match status" value="3"/>
</dbReference>
<dbReference type="Pfam" id="PF14559">
    <property type="entry name" value="TPR_19"/>
    <property type="match status" value="1"/>
</dbReference>
<keyword evidence="3" id="KW-1133">Transmembrane helix</keyword>
<name>A0ABT7SNH3_9GAMM</name>
<protein>
    <submittedName>
        <fullName evidence="4">Tetratricopeptide repeat protein</fullName>
    </submittedName>
</protein>
<evidence type="ECO:0000256" key="2">
    <source>
        <dbReference type="SAM" id="MobiDB-lite"/>
    </source>
</evidence>
<evidence type="ECO:0000256" key="1">
    <source>
        <dbReference type="PROSITE-ProRule" id="PRU00339"/>
    </source>
</evidence>
<dbReference type="RefSeq" id="WP_289410394.1">
    <property type="nucleotide sequence ID" value="NZ_JAUCDY010000005.1"/>
</dbReference>
<feature type="repeat" description="TPR" evidence="1">
    <location>
        <begin position="175"/>
        <end position="208"/>
    </location>
</feature>
<dbReference type="Pfam" id="PF13181">
    <property type="entry name" value="TPR_8"/>
    <property type="match status" value="2"/>
</dbReference>
<keyword evidence="3" id="KW-0812">Transmembrane</keyword>
<feature type="repeat" description="TPR" evidence="1">
    <location>
        <begin position="550"/>
        <end position="583"/>
    </location>
</feature>
<dbReference type="SUPFAM" id="SSF48452">
    <property type="entry name" value="TPR-like"/>
    <property type="match status" value="2"/>
</dbReference>
<feature type="region of interest" description="Disordered" evidence="2">
    <location>
        <begin position="1"/>
        <end position="20"/>
    </location>
</feature>
<keyword evidence="3" id="KW-0472">Membrane</keyword>
<dbReference type="PANTHER" id="PTHR12558:SF13">
    <property type="entry name" value="CELL DIVISION CYCLE PROTEIN 27 HOMOLOG"/>
    <property type="match status" value="1"/>
</dbReference>
<reference evidence="4 5" key="1">
    <citation type="submission" date="2023-06" db="EMBL/GenBank/DDBJ databases">
        <title>Thiopseudomonas sp. CY1220 draft genome sequence.</title>
        <authorList>
            <person name="Zhao G."/>
            <person name="An M."/>
        </authorList>
    </citation>
    <scope>NUCLEOTIDE SEQUENCE [LARGE SCALE GENOMIC DNA]</scope>
    <source>
        <strain evidence="4 5">CY1220</strain>
    </source>
</reference>
<dbReference type="InterPro" id="IPR011990">
    <property type="entry name" value="TPR-like_helical_dom_sf"/>
</dbReference>
<keyword evidence="1" id="KW-0802">TPR repeat</keyword>
<dbReference type="PROSITE" id="PS50005">
    <property type="entry name" value="TPR"/>
    <property type="match status" value="2"/>
</dbReference>
<proteinExistence type="predicted"/>
<gene>
    <name evidence="4" type="ORF">QEZ41_05505</name>
</gene>
<feature type="transmembrane region" description="Helical" evidence="3">
    <location>
        <begin position="56"/>
        <end position="73"/>
    </location>
</feature>